<protein>
    <submittedName>
        <fullName evidence="1">Uncharacterized protein</fullName>
    </submittedName>
</protein>
<proteinExistence type="predicted"/>
<comment type="caution">
    <text evidence="1">The sequence shown here is derived from an EMBL/GenBank/DDBJ whole genome shotgun (WGS) entry which is preliminary data.</text>
</comment>
<name>A0ACC2JTL4_9PEZI</name>
<sequence>MVSLASLLAACSCLVSYQALVAGSPIHHDVSQLFQRNPITRSSLTSSKVQSELGPLLSHGAVVFGPSSSLYLNATSRWVEYVKPNIQVVVQPAQESDVAKIVKYCNANSIEFLARTRGHGGTTSLNVFQGLEIDMSLLQDMTINEKERTAVLQGGAYAGPVINGLWDRGYLTSTGAAYCVGLMGPALGGGHGRLEGEHGLVADGIVHFNVVLADGSQIGVNATSHSDLFWALKGAGHNFAIVTSAKVKIYPVTYNKWHYHNYTWTGDKLEQVFKQLNILHTRDHGTTPVLMSYAGGSFTMDPRISTTQAVLSWTFAYHGPAKDAEALLAPFNAIGAAREEVGDVSYPELAVVEGTQEGGPQCQDGPFVVSSNLLLTYNVTAERQLYNLFNSYVAKYPGIGAGVNLVHEGYSTKAVQAISSDSTAYGHRAANHIVLFLGAVLQSSLEAPMRKWAKETTDLWTAGKVSRRPDTYVNYASGASYESVESIYGYDSWRLQKLRGLKAKYDPNNRFRFFVPLE</sequence>
<gene>
    <name evidence="1" type="ORF">O1611_g2947</name>
</gene>
<organism evidence="1 2">
    <name type="scientific">Lasiodiplodia mahajangana</name>
    <dbReference type="NCBI Taxonomy" id="1108764"/>
    <lineage>
        <taxon>Eukaryota</taxon>
        <taxon>Fungi</taxon>
        <taxon>Dikarya</taxon>
        <taxon>Ascomycota</taxon>
        <taxon>Pezizomycotina</taxon>
        <taxon>Dothideomycetes</taxon>
        <taxon>Dothideomycetes incertae sedis</taxon>
        <taxon>Botryosphaeriales</taxon>
        <taxon>Botryosphaeriaceae</taxon>
        <taxon>Lasiodiplodia</taxon>
    </lineage>
</organism>
<evidence type="ECO:0000313" key="2">
    <source>
        <dbReference type="Proteomes" id="UP001153332"/>
    </source>
</evidence>
<keyword evidence="2" id="KW-1185">Reference proteome</keyword>
<reference evidence="1" key="1">
    <citation type="submission" date="2022-12" db="EMBL/GenBank/DDBJ databases">
        <title>Genome Sequence of Lasiodiplodia mahajangana.</title>
        <authorList>
            <person name="Buettner E."/>
        </authorList>
    </citation>
    <scope>NUCLEOTIDE SEQUENCE</scope>
    <source>
        <strain evidence="1">VT137</strain>
    </source>
</reference>
<accession>A0ACC2JTL4</accession>
<evidence type="ECO:0000313" key="1">
    <source>
        <dbReference type="EMBL" id="KAJ8130682.1"/>
    </source>
</evidence>
<dbReference type="Proteomes" id="UP001153332">
    <property type="component" value="Unassembled WGS sequence"/>
</dbReference>
<dbReference type="EMBL" id="JAPUUL010000445">
    <property type="protein sequence ID" value="KAJ8130682.1"/>
    <property type="molecule type" value="Genomic_DNA"/>
</dbReference>